<dbReference type="InterPro" id="IPR031161">
    <property type="entry name" value="Peptidase_M60_dom"/>
</dbReference>
<dbReference type="SUPFAM" id="SSF49785">
    <property type="entry name" value="Galactose-binding domain-like"/>
    <property type="match status" value="1"/>
</dbReference>
<evidence type="ECO:0000256" key="1">
    <source>
        <dbReference type="SAM" id="MobiDB-lite"/>
    </source>
</evidence>
<dbReference type="PROSITE" id="PS51723">
    <property type="entry name" value="PEPTIDASE_M60"/>
    <property type="match status" value="1"/>
</dbReference>
<dbReference type="Gene3D" id="2.60.120.1250">
    <property type="entry name" value="Peptidase M60, enhancin-like domain 1"/>
    <property type="match status" value="1"/>
</dbReference>
<dbReference type="InterPro" id="IPR000421">
    <property type="entry name" value="FA58C"/>
</dbReference>
<feature type="domain" description="Peptidase M60" evidence="2">
    <location>
        <begin position="293"/>
        <end position="592"/>
    </location>
</feature>
<feature type="region of interest" description="Disordered" evidence="1">
    <location>
        <begin position="46"/>
        <end position="69"/>
    </location>
</feature>
<gene>
    <name evidence="3" type="ORF">EVA_06371</name>
</gene>
<dbReference type="Pfam" id="PF13402">
    <property type="entry name" value="Peptidase_M60"/>
    <property type="match status" value="1"/>
</dbReference>
<comment type="caution">
    <text evidence="3">The sequence shown here is derived from an EMBL/GenBank/DDBJ whole genome shotgun (WGS) entry which is preliminary data.</text>
</comment>
<evidence type="ECO:0000259" key="2">
    <source>
        <dbReference type="PROSITE" id="PS51723"/>
    </source>
</evidence>
<dbReference type="Pfam" id="PF00754">
    <property type="entry name" value="F5_F8_type_C"/>
    <property type="match status" value="1"/>
</dbReference>
<evidence type="ECO:0000313" key="3">
    <source>
        <dbReference type="EMBL" id="EJX05553.1"/>
    </source>
</evidence>
<dbReference type="SMART" id="SM01276">
    <property type="entry name" value="M60-like"/>
    <property type="match status" value="1"/>
</dbReference>
<reference evidence="3" key="1">
    <citation type="journal article" date="2012" name="PLoS ONE">
        <title>Gene sets for utilization of primary and secondary nutrition supplies in the distal gut of endangered iberian lynx.</title>
        <authorList>
            <person name="Alcaide M."/>
            <person name="Messina E."/>
            <person name="Richter M."/>
            <person name="Bargiela R."/>
            <person name="Peplies J."/>
            <person name="Huws S.A."/>
            <person name="Newbold C.J."/>
            <person name="Golyshin P.N."/>
            <person name="Simon M.A."/>
            <person name="Lopez G."/>
            <person name="Yakimov M.M."/>
            <person name="Ferrer M."/>
        </authorList>
    </citation>
    <scope>NUCLEOTIDE SEQUENCE</scope>
</reference>
<dbReference type="EMBL" id="AMCI01001439">
    <property type="protein sequence ID" value="EJX05553.1"/>
    <property type="molecule type" value="Genomic_DNA"/>
</dbReference>
<dbReference type="InterPro" id="IPR042279">
    <property type="entry name" value="Pep_M60_3"/>
</dbReference>
<dbReference type="InterPro" id="IPR008979">
    <property type="entry name" value="Galactose-bd-like_sf"/>
</dbReference>
<name>J9GSG6_9ZZZZ</name>
<dbReference type="Gene3D" id="3.40.390.80">
    <property type="entry name" value="Peptidase M60, enhancin-like domain 2"/>
    <property type="match status" value="1"/>
</dbReference>
<protein>
    <submittedName>
        <fullName evidence="3">Secreted protein containing Coagulation factor 5/8 type</fullName>
    </submittedName>
</protein>
<dbReference type="Gene3D" id="1.10.390.30">
    <property type="entry name" value="Peptidase M60, enhancin-like domain 3"/>
    <property type="match status" value="1"/>
</dbReference>
<proteinExistence type="predicted"/>
<dbReference type="AlphaFoldDB" id="J9GSG6"/>
<organism evidence="3">
    <name type="scientific">gut metagenome</name>
    <dbReference type="NCBI Taxonomy" id="749906"/>
    <lineage>
        <taxon>unclassified sequences</taxon>
        <taxon>metagenomes</taxon>
        <taxon>organismal metagenomes</taxon>
    </lineage>
</organism>
<dbReference type="Gene3D" id="2.60.120.260">
    <property type="entry name" value="Galactose-binding domain-like"/>
    <property type="match status" value="1"/>
</dbReference>
<sequence length="788" mass="88737">MAHSKPNPLISINKRMKTTQKLGILFGFTLLSLTSFVACSDDNNELLPNGPTDEELGEYQPGSPEDIKGDLPVKVVSGTASSFQDGEGIERSFDGDRTTIYHSNWSNGGDNYFPITLEYHFAAQSDMDYFVYYPRTGSSNGHFKVVDIEVKTNATARGTEEWQPVMTFDFQGNSSATRVDFPKPLIGVSALRFTVKSGAGDGQGFAACAEMEFYQKNPDNFDWTTLFTDASCSALKPGVSETDIQACEYSLFRNIAFYLFHQRYPSEFRIADFKAYPHPDLQARTHLTNPYSLLDNPTGIAVAEGEELVVLADLKGQRVSLRVQNLDKPEGDGFGGDDYPLATGANRLKIQHKGLVYVMYHTPDPATVPAAKLHFVNGTVNGYYDSQNPALAERAQELLDKATDKYFDVVGRWAHLTFPTSRFRNHTSDLRKLIDLYDKLVYNEQEFLGLAKYDKLFHNRMYFNVMYHSYMYATAYHTGYHDDTLEQLCNDQTFGDHVWGPAHEVGHCNQTRPGLKWLGTTEVTNNILSEYIQTSVFGMPSRVQVEDMGDPVASNRYAKAWNGILVDKLSHAVHDDVFCKLIPLWQLELYFGNVKGRTPLQQADKGGFYPDVYEYIRTHEPAKTAGEQQLEFVFIASQSAGMNLLDFFEKWGFLKEVDVELDDYGKGQMTVTKAQADQLRRRVEALGLPQPNQPIEYISDHNCKYFKEAAAITKGTATRSDNTLTMNNWKNVIVYEVRDGSAEGTLIQVSEGLNAPSDQATFQVRGGWKNSYKVYAVQHDNQRVEVTF</sequence>
<accession>J9GSG6</accession>